<organism evidence="2 3">
    <name type="scientific">Mucuna pruriens</name>
    <name type="common">Velvet bean</name>
    <name type="synonym">Dolichos pruriens</name>
    <dbReference type="NCBI Taxonomy" id="157652"/>
    <lineage>
        <taxon>Eukaryota</taxon>
        <taxon>Viridiplantae</taxon>
        <taxon>Streptophyta</taxon>
        <taxon>Embryophyta</taxon>
        <taxon>Tracheophyta</taxon>
        <taxon>Spermatophyta</taxon>
        <taxon>Magnoliopsida</taxon>
        <taxon>eudicotyledons</taxon>
        <taxon>Gunneridae</taxon>
        <taxon>Pentapetalae</taxon>
        <taxon>rosids</taxon>
        <taxon>fabids</taxon>
        <taxon>Fabales</taxon>
        <taxon>Fabaceae</taxon>
        <taxon>Papilionoideae</taxon>
        <taxon>50 kb inversion clade</taxon>
        <taxon>NPAAA clade</taxon>
        <taxon>indigoferoid/millettioid clade</taxon>
        <taxon>Phaseoleae</taxon>
        <taxon>Mucuna</taxon>
    </lineage>
</organism>
<gene>
    <name evidence="2" type="ORF">CR513_61863</name>
</gene>
<evidence type="ECO:0000313" key="3">
    <source>
        <dbReference type="Proteomes" id="UP000257109"/>
    </source>
</evidence>
<dbReference type="Proteomes" id="UP000257109">
    <property type="component" value="Unassembled WGS sequence"/>
</dbReference>
<dbReference type="EMBL" id="QJKJ01017184">
    <property type="protein sequence ID" value="RDX59419.1"/>
    <property type="molecule type" value="Genomic_DNA"/>
</dbReference>
<feature type="non-terminal residue" evidence="2">
    <location>
        <position position="1"/>
    </location>
</feature>
<accession>A0A371E1Z9</accession>
<proteinExistence type="predicted"/>
<evidence type="ECO:0000256" key="1">
    <source>
        <dbReference type="SAM" id="Phobius"/>
    </source>
</evidence>
<dbReference type="AlphaFoldDB" id="A0A371E1Z9"/>
<keyword evidence="1" id="KW-0812">Transmembrane</keyword>
<feature type="transmembrane region" description="Helical" evidence="1">
    <location>
        <begin position="47"/>
        <end position="65"/>
    </location>
</feature>
<sequence>MANKEVQRLLIDNDSFVDIKLDILTIDILLHEEDLIGFFSHHVSPLGYIKLFVTYASLLMTILHITPWSPNFERLGSYCVNSLFEDEIL</sequence>
<comment type="caution">
    <text evidence="2">The sequence shown here is derived from an EMBL/GenBank/DDBJ whole genome shotgun (WGS) entry which is preliminary data.</text>
</comment>
<evidence type="ECO:0000313" key="2">
    <source>
        <dbReference type="EMBL" id="RDX59419.1"/>
    </source>
</evidence>
<keyword evidence="1" id="KW-0472">Membrane</keyword>
<keyword evidence="1" id="KW-1133">Transmembrane helix</keyword>
<protein>
    <submittedName>
        <fullName evidence="2">Uncharacterized protein</fullName>
    </submittedName>
</protein>
<name>A0A371E1Z9_MUCPR</name>
<reference evidence="2" key="1">
    <citation type="submission" date="2018-05" db="EMBL/GenBank/DDBJ databases">
        <title>Draft genome of Mucuna pruriens seed.</title>
        <authorList>
            <person name="Nnadi N.E."/>
            <person name="Vos R."/>
            <person name="Hasami M.H."/>
            <person name="Devisetty U.K."/>
            <person name="Aguiy J.C."/>
        </authorList>
    </citation>
    <scope>NUCLEOTIDE SEQUENCE [LARGE SCALE GENOMIC DNA]</scope>
    <source>
        <strain evidence="2">JCA_2017</strain>
    </source>
</reference>
<keyword evidence="3" id="KW-1185">Reference proteome</keyword>